<evidence type="ECO:0000313" key="2">
    <source>
        <dbReference type="EMBL" id="EAU62574.1"/>
    </source>
</evidence>
<gene>
    <name evidence="2" type="ORF">STIAU_0008</name>
</gene>
<feature type="compositionally biased region" description="Low complexity" evidence="1">
    <location>
        <begin position="552"/>
        <end position="562"/>
    </location>
</feature>
<dbReference type="Proteomes" id="UP000032702">
    <property type="component" value="Unassembled WGS sequence"/>
</dbReference>
<dbReference type="EMBL" id="AAMD01000225">
    <property type="protein sequence ID" value="EAU62574.1"/>
    <property type="molecule type" value="Genomic_DNA"/>
</dbReference>
<reference evidence="2 3" key="1">
    <citation type="submission" date="2006-04" db="EMBL/GenBank/DDBJ databases">
        <authorList>
            <person name="Nierman W.C."/>
        </authorList>
    </citation>
    <scope>NUCLEOTIDE SEQUENCE [LARGE SCALE GENOMIC DNA]</scope>
    <source>
        <strain evidence="2 3">DW4/3-1</strain>
    </source>
</reference>
<name>Q08Q18_STIAD</name>
<evidence type="ECO:0000256" key="1">
    <source>
        <dbReference type="SAM" id="MobiDB-lite"/>
    </source>
</evidence>
<feature type="region of interest" description="Disordered" evidence="1">
    <location>
        <begin position="1"/>
        <end position="24"/>
    </location>
</feature>
<organism evidence="2 3">
    <name type="scientific">Stigmatella aurantiaca (strain DW4/3-1)</name>
    <dbReference type="NCBI Taxonomy" id="378806"/>
    <lineage>
        <taxon>Bacteria</taxon>
        <taxon>Pseudomonadati</taxon>
        <taxon>Myxococcota</taxon>
        <taxon>Myxococcia</taxon>
        <taxon>Myxococcales</taxon>
        <taxon>Cystobacterineae</taxon>
        <taxon>Archangiaceae</taxon>
        <taxon>Stigmatella</taxon>
    </lineage>
</organism>
<dbReference type="AlphaFoldDB" id="Q08Q18"/>
<feature type="region of interest" description="Disordered" evidence="1">
    <location>
        <begin position="542"/>
        <end position="575"/>
    </location>
</feature>
<comment type="caution">
    <text evidence="2">The sequence shown here is derived from an EMBL/GenBank/DDBJ whole genome shotgun (WGS) entry which is preliminary data.</text>
</comment>
<accession>Q08Q18</accession>
<feature type="compositionally biased region" description="Basic and acidic residues" evidence="1">
    <location>
        <begin position="1"/>
        <end position="12"/>
    </location>
</feature>
<sequence length="575" mass="62055">MGFLSRRGDTRGARRGQSFVRGLQPRLPPLHPLLEPLARLPQRGQVGADRLGRGAAAIGRGAHTALWLQHLRQLRLVQGDLPAQRGGQEGLQQAARRLGGEFRLALEVHQPAHHVMRGAEGEPMPRHEVIRQRRHGGVLAHQEPPHGLRLDDDVGHQQLHEHQRRPGRLQGGPHRGGGFGADLHAVGEGRALEPHQRVHQEARGLHGLAPDVLQHEGIALLRHDGAGAHQLVRPAQEAIGRACPRLKIRGHPGEERPQQGQPAEHLDHVVPRTHRIQRVAQRALEAQQLRHDGGVDGEGGAHARRCAHGAAVQGVIGPRDPVERPQQLGQDPAQVVAEGGRLGRLQVREGAHQRLRMRHAQPLQLAGQQHALPQHLRQGGPQAHARHGGVDVVAAARHVGRSAHLAAQPGDVLPLIEEVEPTVGRRGWKQLFARGQAVRQLPVERQQARGGLGREDAPAREHHHVGRVDAQQVGKHLRPVGNEVRLVQQLEQNGMGAAREPANGLSAQEAGLGSGSATTSATRAAVSRTMSCGVMRSMWCSSPPPPNTKGCSSTRESTTTETWVACPTGGTPPTA</sequence>
<evidence type="ECO:0000313" key="3">
    <source>
        <dbReference type="Proteomes" id="UP000032702"/>
    </source>
</evidence>
<protein>
    <submittedName>
        <fullName evidence="2">Uncharacterized protein</fullName>
    </submittedName>
</protein>
<proteinExistence type="predicted"/>